<dbReference type="InterPro" id="IPR036568">
    <property type="entry name" value="GGCT-like_sf"/>
</dbReference>
<dbReference type="CDD" id="cd06661">
    <property type="entry name" value="GGCT_like"/>
    <property type="match status" value="1"/>
</dbReference>
<dbReference type="Pfam" id="PF06094">
    <property type="entry name" value="GGACT"/>
    <property type="match status" value="1"/>
</dbReference>
<organism evidence="7 8">
    <name type="scientific">Ilex paraguariensis</name>
    <name type="common">yerba mate</name>
    <dbReference type="NCBI Taxonomy" id="185542"/>
    <lineage>
        <taxon>Eukaryota</taxon>
        <taxon>Viridiplantae</taxon>
        <taxon>Streptophyta</taxon>
        <taxon>Embryophyta</taxon>
        <taxon>Tracheophyta</taxon>
        <taxon>Spermatophyta</taxon>
        <taxon>Magnoliopsida</taxon>
        <taxon>eudicotyledons</taxon>
        <taxon>Gunneridae</taxon>
        <taxon>Pentapetalae</taxon>
        <taxon>asterids</taxon>
        <taxon>campanulids</taxon>
        <taxon>Aquifoliales</taxon>
        <taxon>Aquifoliaceae</taxon>
        <taxon>Ilex</taxon>
    </lineage>
</organism>
<evidence type="ECO:0000256" key="2">
    <source>
        <dbReference type="ARBA" id="ARBA00008861"/>
    </source>
</evidence>
<comment type="similarity">
    <text evidence="2 5">Belongs to the gamma-glutamylcyclotransferase family.</text>
</comment>
<evidence type="ECO:0000256" key="5">
    <source>
        <dbReference type="RuleBase" id="RU367036"/>
    </source>
</evidence>
<dbReference type="SUPFAM" id="SSF110857">
    <property type="entry name" value="Gamma-glutamyl cyclotransferase-like"/>
    <property type="match status" value="1"/>
</dbReference>
<reference evidence="7 8" key="1">
    <citation type="submission" date="2024-02" db="EMBL/GenBank/DDBJ databases">
        <authorList>
            <person name="Vignale AGUSTIN F."/>
            <person name="Sosa J E."/>
            <person name="Modenutti C."/>
        </authorList>
    </citation>
    <scope>NUCLEOTIDE SEQUENCE [LARGE SCALE GENOMIC DNA]</scope>
</reference>
<comment type="caution">
    <text evidence="7">The sequence shown here is derived from an EMBL/GenBank/DDBJ whole genome shotgun (WGS) entry which is preliminary data.</text>
</comment>
<dbReference type="GO" id="GO:0016746">
    <property type="term" value="F:acyltransferase activity"/>
    <property type="evidence" value="ECO:0007669"/>
    <property type="project" value="UniProtKB-KW"/>
</dbReference>
<dbReference type="InterPro" id="IPR039126">
    <property type="entry name" value="GGACT"/>
</dbReference>
<dbReference type="InterPro" id="IPR009288">
    <property type="entry name" value="AIG2-like_dom"/>
</dbReference>
<dbReference type="AlphaFoldDB" id="A0ABC8T9D9"/>
<evidence type="ECO:0000256" key="3">
    <source>
        <dbReference type="ARBA" id="ARBA00023315"/>
    </source>
</evidence>
<dbReference type="EMBL" id="CAUOFW020004514">
    <property type="protein sequence ID" value="CAK9166013.1"/>
    <property type="molecule type" value="Genomic_DNA"/>
</dbReference>
<dbReference type="InterPro" id="IPR013024">
    <property type="entry name" value="GGCT-like"/>
</dbReference>
<evidence type="ECO:0000313" key="7">
    <source>
        <dbReference type="EMBL" id="CAK9166013.1"/>
    </source>
</evidence>
<dbReference type="PANTHER" id="PTHR12510:SF4">
    <property type="entry name" value="GAMMA-GLUTAMYLAMINECYCLOTRANSFERASE"/>
    <property type="match status" value="1"/>
</dbReference>
<keyword evidence="3" id="KW-0012">Acyltransferase</keyword>
<evidence type="ECO:0000259" key="6">
    <source>
        <dbReference type="Pfam" id="PF06094"/>
    </source>
</evidence>
<feature type="active site" description="Proton acceptor" evidence="4">
    <location>
        <position position="113"/>
    </location>
</feature>
<proteinExistence type="inferred from homology"/>
<dbReference type="Gene3D" id="3.10.490.10">
    <property type="entry name" value="Gamma-glutamyl cyclotransferase-like"/>
    <property type="match status" value="1"/>
</dbReference>
<name>A0ABC8T9D9_9AQUA</name>
<dbReference type="PANTHER" id="PTHR12510">
    <property type="entry name" value="TROPONIN C-AKIN-1 PROTEIN"/>
    <property type="match status" value="1"/>
</dbReference>
<accession>A0ABC8T9D9</accession>
<evidence type="ECO:0000313" key="8">
    <source>
        <dbReference type="Proteomes" id="UP001642360"/>
    </source>
</evidence>
<comment type="function">
    <text evidence="1">Putative gamma-glutamylcyclotransferase.</text>
</comment>
<evidence type="ECO:0000256" key="1">
    <source>
        <dbReference type="ARBA" id="ARBA00002782"/>
    </source>
</evidence>
<evidence type="ECO:0000256" key="4">
    <source>
        <dbReference type="PIRSR" id="PIRSR639126-1"/>
    </source>
</evidence>
<keyword evidence="8" id="KW-1185">Reference proteome</keyword>
<sequence>MGAEDEQVEKTTLIFTYGTLKHGFSNHSLIQDMVATGDEQSSEIVKRLSLIQDMVATGDVSYLGVYRTLEKLPLVCGPYRVPFLLNFPGSGDRVWGELYAVSTRALVRMDELEGTSRGHYERLPIKVESGEGEAEAEAYYAHRSYAVEMWKRNGEKGYSNYSEKEAKGYVKRMDRPQHLSFLDQIRIFVSSSSSSDPHPPPDN</sequence>
<feature type="domain" description="Gamma-glutamylcyclotransferase AIG2-like" evidence="6">
    <location>
        <begin position="14"/>
        <end position="143"/>
    </location>
</feature>
<dbReference type="Proteomes" id="UP001642360">
    <property type="component" value="Unassembled WGS sequence"/>
</dbReference>
<gene>
    <name evidence="7" type="ORF">ILEXP_LOCUS35221</name>
</gene>
<keyword evidence="3" id="KW-0808">Transferase</keyword>
<protein>
    <recommendedName>
        <fullName evidence="5">Gamma-glutamylcyclotransferase family protein</fullName>
    </recommendedName>
</protein>